<dbReference type="RefSeq" id="WP_094820137.1">
    <property type="nucleotide sequence ID" value="NZ_NEVO01000004.1"/>
</dbReference>
<dbReference type="Pfam" id="PF04255">
    <property type="entry name" value="DUF433"/>
    <property type="match status" value="1"/>
</dbReference>
<accession>A0A261UD42</accession>
<evidence type="ECO:0000313" key="2">
    <source>
        <dbReference type="Proteomes" id="UP000216885"/>
    </source>
</evidence>
<keyword evidence="2" id="KW-1185">Reference proteome</keyword>
<name>A0A261UD42_9BORD</name>
<sequence length="222" mass="24746">MNLIGQGLYTPNQAAAITKASIREIRRWLFGYKNNKGKDLPPLWKPQYADTGEQVLGFRDLMELRIVKAFSDNGLPTRVIRAAIESSRDLFKTAYPFTTNRFLTDGKSIFYEAVKSDGELTDLVKRQLVFDHIIRPNLYAGILFDAEGAALRWHPIKNSKVIVLDPEIAFGRPILAKHGIPTEIIAQAMKVEGDKKSVAAQFDITPAEVGAAVKYESQLLAA</sequence>
<protein>
    <submittedName>
        <fullName evidence="1">DUF433 domain-containing protein</fullName>
    </submittedName>
</protein>
<gene>
    <name evidence="1" type="ORF">CAL20_05870</name>
</gene>
<comment type="caution">
    <text evidence="1">The sequence shown here is derived from an EMBL/GenBank/DDBJ whole genome shotgun (WGS) entry which is preliminary data.</text>
</comment>
<organism evidence="1 2">
    <name type="scientific">Bordetella genomosp. 4</name>
    <dbReference type="NCBI Taxonomy" id="463044"/>
    <lineage>
        <taxon>Bacteria</taxon>
        <taxon>Pseudomonadati</taxon>
        <taxon>Pseudomonadota</taxon>
        <taxon>Betaproteobacteria</taxon>
        <taxon>Burkholderiales</taxon>
        <taxon>Alcaligenaceae</taxon>
        <taxon>Bordetella</taxon>
    </lineage>
</organism>
<dbReference type="AlphaFoldDB" id="A0A261UD42"/>
<dbReference type="Proteomes" id="UP000216885">
    <property type="component" value="Unassembled WGS sequence"/>
</dbReference>
<dbReference type="OrthoDB" id="940717at2"/>
<reference evidence="1 2" key="1">
    <citation type="submission" date="2017-05" db="EMBL/GenBank/DDBJ databases">
        <title>Complete and WGS of Bordetella genogroups.</title>
        <authorList>
            <person name="Spilker T."/>
            <person name="LiPuma J."/>
        </authorList>
    </citation>
    <scope>NUCLEOTIDE SEQUENCE [LARGE SCALE GENOMIC DNA]</scope>
    <source>
        <strain evidence="1 2">AU9919</strain>
    </source>
</reference>
<proteinExistence type="predicted"/>
<evidence type="ECO:0000313" key="1">
    <source>
        <dbReference type="EMBL" id="OZI59150.1"/>
    </source>
</evidence>
<dbReference type="InterPro" id="IPR007367">
    <property type="entry name" value="DUF433"/>
</dbReference>
<dbReference type="EMBL" id="NEVQ01000008">
    <property type="protein sequence ID" value="OZI59150.1"/>
    <property type="molecule type" value="Genomic_DNA"/>
</dbReference>